<organism evidence="2 3">
    <name type="scientific">Rhodococcus koreensis</name>
    <dbReference type="NCBI Taxonomy" id="99653"/>
    <lineage>
        <taxon>Bacteria</taxon>
        <taxon>Bacillati</taxon>
        <taxon>Actinomycetota</taxon>
        <taxon>Actinomycetes</taxon>
        <taxon>Mycobacteriales</taxon>
        <taxon>Nocardiaceae</taxon>
        <taxon>Rhodococcus</taxon>
    </lineage>
</organism>
<evidence type="ECO:0000313" key="2">
    <source>
        <dbReference type="EMBL" id="SEB61405.1"/>
    </source>
</evidence>
<gene>
    <name evidence="2" type="ORF">SAMN04490239_0870</name>
</gene>
<keyword evidence="3" id="KW-1185">Reference proteome</keyword>
<name>A0A1H4KTG6_9NOCA</name>
<evidence type="ECO:0000313" key="3">
    <source>
        <dbReference type="Proteomes" id="UP000183561"/>
    </source>
</evidence>
<dbReference type="Proteomes" id="UP000183561">
    <property type="component" value="Unassembled WGS sequence"/>
</dbReference>
<dbReference type="AlphaFoldDB" id="A0A1H4KTG6"/>
<feature type="region of interest" description="Disordered" evidence="1">
    <location>
        <begin position="123"/>
        <end position="155"/>
    </location>
</feature>
<sequence length="331" mass="37888">MCLTSPIHCHLMDTARITVSPEFGLIMAEDLVNLDRDWVESVRTHFVCETDGCDARVVAVIGRPPLQRRTPHFRSHPDAVHEPECPYADVVVEATGNGGDPENPLTGRHSYPSRLVPLTERTVTDPTSDDTADHIRSGPTSRRTRGNGSGTVDHHTRGIARTIRPLCRTFIAHPDHRRDMLIDIPDIDTTHYQFAFKRLRDTTEPLTRERNRRIFYAPLRIFEQPNETEETEDRTVITLYAGRRDAADHRLTRAYRILVDHTDWTDSRIRTLRRDLRDARAEAKSDYHTGNPTKTWAFFIGSQDTDDPATFRVANPVHICFITAEITYPTF</sequence>
<protein>
    <submittedName>
        <fullName evidence="2">Uncharacterized protein</fullName>
    </submittedName>
</protein>
<accession>A0A1H4KTG6</accession>
<dbReference type="EMBL" id="FNSV01000005">
    <property type="protein sequence ID" value="SEB61405.1"/>
    <property type="molecule type" value="Genomic_DNA"/>
</dbReference>
<evidence type="ECO:0000256" key="1">
    <source>
        <dbReference type="SAM" id="MobiDB-lite"/>
    </source>
</evidence>
<reference evidence="3" key="1">
    <citation type="submission" date="2016-10" db="EMBL/GenBank/DDBJ databases">
        <authorList>
            <person name="Varghese N."/>
            <person name="Submissions S."/>
        </authorList>
    </citation>
    <scope>NUCLEOTIDE SEQUENCE [LARGE SCALE GENOMIC DNA]</scope>
    <source>
        <strain evidence="3">DSM 44498</strain>
    </source>
</reference>
<proteinExistence type="predicted"/>